<evidence type="ECO:0000256" key="7">
    <source>
        <dbReference type="SAM" id="MobiDB-lite"/>
    </source>
</evidence>
<dbReference type="AlphaFoldDB" id="A0A9P4JA82"/>
<organism evidence="8 9">
    <name type="scientific">Myriangium duriaei CBS 260.36</name>
    <dbReference type="NCBI Taxonomy" id="1168546"/>
    <lineage>
        <taxon>Eukaryota</taxon>
        <taxon>Fungi</taxon>
        <taxon>Dikarya</taxon>
        <taxon>Ascomycota</taxon>
        <taxon>Pezizomycotina</taxon>
        <taxon>Dothideomycetes</taxon>
        <taxon>Dothideomycetidae</taxon>
        <taxon>Myriangiales</taxon>
        <taxon>Myriangiaceae</taxon>
        <taxon>Myriangium</taxon>
    </lineage>
</organism>
<keyword evidence="2 6" id="KW-0853">WD repeat</keyword>
<dbReference type="SUPFAM" id="SSF50978">
    <property type="entry name" value="WD40 repeat-like"/>
    <property type="match status" value="1"/>
</dbReference>
<dbReference type="GO" id="GO:0043161">
    <property type="term" value="P:proteasome-mediated ubiquitin-dependent protein catabolic process"/>
    <property type="evidence" value="ECO:0007669"/>
    <property type="project" value="TreeGrafter"/>
</dbReference>
<dbReference type="EMBL" id="ML996081">
    <property type="protein sequence ID" value="KAF2156935.1"/>
    <property type="molecule type" value="Genomic_DNA"/>
</dbReference>
<comment type="similarity">
    <text evidence="5">Belongs to the WD repeat cdt2 family.</text>
</comment>
<dbReference type="Gene3D" id="2.130.10.10">
    <property type="entry name" value="YVTN repeat-like/Quinoprotein amine dehydrogenase"/>
    <property type="match status" value="3"/>
</dbReference>
<sequence>MVNDITFAELPSSSQASEANSTKPRRPPTITPKRFTRFFTPRQTVLESRKSKHMSKSARFLQDITKNGVNRKQKSPRRCIQKPTPDTDIENLTPRHKRRKLTPVLDSSPIQFQSSPSKHAGNDFSRIQIYDDDAMPSIEEDDEDATVDDLCNNISRLPAPVRRLRGAHTSHRLLERTFGGRSALGRGRIYDSCVDWRHSTANFYSSSNDVHSFRSSPLPFCTTACNSNSLVAIGDETGGIVLVDSSSTDGVEFGQAHLAFQPHQNAVMDIAFSSDDYLMATASGDQTARVTDMRTQQTRYVMAGHWASVKQVRFQPGNDSVLATSSRDGSVQIWDLRCRGTEAPVQELHLTQDESENCSRSAGAKKVVYAETCISIKDAHSNFPSATVRKSSADLFSVRNESASRIKDVSITAISFLPQGREHLLLSASEANASIKLWDIRGRYSSRKGPAVPVSATAEPDTHIKRHFGLNSLSLSTDGSRIYSLCKDSTVYAYSTSHVILGHAPALDRSANKYRPTGDSKAGLGPIYGFRHPALRASTFYIKAALRPARHDKEELLAVGSRDGAPVLFPTNERHLQRIHDTPHHDDDDSDSEDDDMFPQLPKPKRSSTASASQTPIYESGTPLVRGHAKETTAMTWTHDGELVSVSDDFSVRCWREDAGKASRLRVCGEGEGERWGCGWADVPGWDDEE</sequence>
<dbReference type="InterPro" id="IPR015943">
    <property type="entry name" value="WD40/YVTN_repeat-like_dom_sf"/>
</dbReference>
<feature type="region of interest" description="Disordered" evidence="7">
    <location>
        <begin position="1"/>
        <end position="91"/>
    </location>
</feature>
<proteinExistence type="inferred from homology"/>
<comment type="caution">
    <text evidence="8">The sequence shown here is derived from an EMBL/GenBank/DDBJ whole genome shotgun (WGS) entry which is preliminary data.</text>
</comment>
<evidence type="ECO:0000256" key="3">
    <source>
        <dbReference type="ARBA" id="ARBA00022737"/>
    </source>
</evidence>
<dbReference type="GO" id="GO:0030674">
    <property type="term" value="F:protein-macromolecule adaptor activity"/>
    <property type="evidence" value="ECO:0007669"/>
    <property type="project" value="TreeGrafter"/>
</dbReference>
<evidence type="ECO:0000256" key="1">
    <source>
        <dbReference type="ARBA" id="ARBA00004906"/>
    </source>
</evidence>
<dbReference type="InterPro" id="IPR051865">
    <property type="entry name" value="WD-repeat_CDT2_adapter"/>
</dbReference>
<protein>
    <submittedName>
        <fullName evidence="8">WD40 repeat-like protein</fullName>
    </submittedName>
</protein>
<evidence type="ECO:0000256" key="4">
    <source>
        <dbReference type="ARBA" id="ARBA00022786"/>
    </source>
</evidence>
<dbReference type="InterPro" id="IPR036322">
    <property type="entry name" value="WD40_repeat_dom_sf"/>
</dbReference>
<evidence type="ECO:0000256" key="6">
    <source>
        <dbReference type="PROSITE-ProRule" id="PRU00221"/>
    </source>
</evidence>
<dbReference type="PROSITE" id="PS50082">
    <property type="entry name" value="WD_REPEATS_2"/>
    <property type="match status" value="3"/>
</dbReference>
<feature type="compositionally biased region" description="Polar residues" evidence="7">
    <location>
        <begin position="11"/>
        <end position="21"/>
    </location>
</feature>
<dbReference type="Proteomes" id="UP000799439">
    <property type="component" value="Unassembled WGS sequence"/>
</dbReference>
<dbReference type="Pfam" id="PF00400">
    <property type="entry name" value="WD40"/>
    <property type="match status" value="3"/>
</dbReference>
<dbReference type="InterPro" id="IPR001680">
    <property type="entry name" value="WD40_rpt"/>
</dbReference>
<keyword evidence="9" id="KW-1185">Reference proteome</keyword>
<keyword evidence="3" id="KW-0677">Repeat</keyword>
<keyword evidence="4" id="KW-0833">Ubl conjugation pathway</keyword>
<dbReference type="InterPro" id="IPR019775">
    <property type="entry name" value="WD40_repeat_CS"/>
</dbReference>
<reference evidence="8" key="1">
    <citation type="journal article" date="2020" name="Stud. Mycol.">
        <title>101 Dothideomycetes genomes: a test case for predicting lifestyles and emergence of pathogens.</title>
        <authorList>
            <person name="Haridas S."/>
            <person name="Albert R."/>
            <person name="Binder M."/>
            <person name="Bloem J."/>
            <person name="Labutti K."/>
            <person name="Salamov A."/>
            <person name="Andreopoulos B."/>
            <person name="Baker S."/>
            <person name="Barry K."/>
            <person name="Bills G."/>
            <person name="Bluhm B."/>
            <person name="Cannon C."/>
            <person name="Castanera R."/>
            <person name="Culley D."/>
            <person name="Daum C."/>
            <person name="Ezra D."/>
            <person name="Gonzalez J."/>
            <person name="Henrissat B."/>
            <person name="Kuo A."/>
            <person name="Liang C."/>
            <person name="Lipzen A."/>
            <person name="Lutzoni F."/>
            <person name="Magnuson J."/>
            <person name="Mondo S."/>
            <person name="Nolan M."/>
            <person name="Ohm R."/>
            <person name="Pangilinan J."/>
            <person name="Park H.-J."/>
            <person name="Ramirez L."/>
            <person name="Alfaro M."/>
            <person name="Sun H."/>
            <person name="Tritt A."/>
            <person name="Yoshinaga Y."/>
            <person name="Zwiers L.-H."/>
            <person name="Turgeon B."/>
            <person name="Goodwin S."/>
            <person name="Spatafora J."/>
            <person name="Crous P."/>
            <person name="Grigoriev I."/>
        </authorList>
    </citation>
    <scope>NUCLEOTIDE SEQUENCE</scope>
    <source>
        <strain evidence="8">CBS 260.36</strain>
    </source>
</reference>
<name>A0A9P4JA82_9PEZI</name>
<gene>
    <name evidence="8" type="ORF">K461DRAFT_234799</name>
</gene>
<dbReference type="PANTHER" id="PTHR22852:SF0">
    <property type="entry name" value="DENTICLELESS PROTEIN HOMOLOG"/>
    <property type="match status" value="1"/>
</dbReference>
<feature type="compositionally biased region" description="Basic and acidic residues" evidence="7">
    <location>
        <begin position="573"/>
        <end position="587"/>
    </location>
</feature>
<feature type="repeat" description="WD" evidence="6">
    <location>
        <begin position="260"/>
        <end position="301"/>
    </location>
</feature>
<evidence type="ECO:0000256" key="5">
    <source>
        <dbReference type="ARBA" id="ARBA00038344"/>
    </source>
</evidence>
<dbReference type="GO" id="GO:0005634">
    <property type="term" value="C:nucleus"/>
    <property type="evidence" value="ECO:0007669"/>
    <property type="project" value="TreeGrafter"/>
</dbReference>
<feature type="compositionally biased region" description="Acidic residues" evidence="7">
    <location>
        <begin position="588"/>
        <end position="597"/>
    </location>
</feature>
<feature type="repeat" description="WD" evidence="6">
    <location>
        <begin position="625"/>
        <end position="665"/>
    </location>
</feature>
<evidence type="ECO:0000313" key="8">
    <source>
        <dbReference type="EMBL" id="KAF2156935.1"/>
    </source>
</evidence>
<feature type="repeat" description="WD" evidence="6">
    <location>
        <begin position="302"/>
        <end position="337"/>
    </location>
</feature>
<comment type="pathway">
    <text evidence="1">Protein modification; protein ubiquitination.</text>
</comment>
<feature type="compositionally biased region" description="Polar residues" evidence="7">
    <location>
        <begin position="607"/>
        <end position="617"/>
    </location>
</feature>
<evidence type="ECO:0000313" key="9">
    <source>
        <dbReference type="Proteomes" id="UP000799439"/>
    </source>
</evidence>
<feature type="compositionally biased region" description="Basic residues" evidence="7">
    <location>
        <begin position="69"/>
        <end position="80"/>
    </location>
</feature>
<feature type="region of interest" description="Disordered" evidence="7">
    <location>
        <begin position="573"/>
        <end position="621"/>
    </location>
</feature>
<evidence type="ECO:0000256" key="2">
    <source>
        <dbReference type="ARBA" id="ARBA00022574"/>
    </source>
</evidence>
<dbReference type="PROSITE" id="PS00678">
    <property type="entry name" value="WD_REPEATS_1"/>
    <property type="match status" value="1"/>
</dbReference>
<dbReference type="SMART" id="SM00320">
    <property type="entry name" value="WD40"/>
    <property type="match status" value="6"/>
</dbReference>
<dbReference type="PANTHER" id="PTHR22852">
    <property type="entry name" value="LETHAL 2 DENTICLELESS PROTEIN RETINOIC ACID-REGULATED NUCLEAR MATRIX-ASSOCIATED PROTEIN"/>
    <property type="match status" value="1"/>
</dbReference>
<dbReference type="OrthoDB" id="2096344at2759"/>
<feature type="compositionally biased region" description="Low complexity" evidence="7">
    <location>
        <begin position="31"/>
        <end position="42"/>
    </location>
</feature>
<dbReference type="PROSITE" id="PS50294">
    <property type="entry name" value="WD_REPEATS_REGION"/>
    <property type="match status" value="1"/>
</dbReference>
<accession>A0A9P4JA82</accession>